<proteinExistence type="predicted"/>
<evidence type="ECO:0000313" key="2">
    <source>
        <dbReference type="Proteomes" id="UP000652761"/>
    </source>
</evidence>
<evidence type="ECO:0000313" key="1">
    <source>
        <dbReference type="EMBL" id="MQL89941.1"/>
    </source>
</evidence>
<accession>A0A843V1K8</accession>
<protein>
    <submittedName>
        <fullName evidence="1">Uncharacterized protein</fullName>
    </submittedName>
</protein>
<keyword evidence="2" id="KW-1185">Reference proteome</keyword>
<dbReference type="AlphaFoldDB" id="A0A843V1K8"/>
<dbReference type="Proteomes" id="UP000652761">
    <property type="component" value="Unassembled WGS sequence"/>
</dbReference>
<sequence>MTGTSEKSQEMTEMEETIWLVLLHGSVERYPHHFFEAVCALLGSVYDWPSLSLGLPRNGRNPWKYQEMAEKS</sequence>
<organism evidence="1 2">
    <name type="scientific">Colocasia esculenta</name>
    <name type="common">Wild taro</name>
    <name type="synonym">Arum esculentum</name>
    <dbReference type="NCBI Taxonomy" id="4460"/>
    <lineage>
        <taxon>Eukaryota</taxon>
        <taxon>Viridiplantae</taxon>
        <taxon>Streptophyta</taxon>
        <taxon>Embryophyta</taxon>
        <taxon>Tracheophyta</taxon>
        <taxon>Spermatophyta</taxon>
        <taxon>Magnoliopsida</taxon>
        <taxon>Liliopsida</taxon>
        <taxon>Araceae</taxon>
        <taxon>Aroideae</taxon>
        <taxon>Colocasieae</taxon>
        <taxon>Colocasia</taxon>
    </lineage>
</organism>
<reference evidence="1" key="1">
    <citation type="submission" date="2017-07" db="EMBL/GenBank/DDBJ databases">
        <title>Taro Niue Genome Assembly and Annotation.</title>
        <authorList>
            <person name="Atibalentja N."/>
            <person name="Keating K."/>
            <person name="Fields C.J."/>
        </authorList>
    </citation>
    <scope>NUCLEOTIDE SEQUENCE</scope>
    <source>
        <strain evidence="1">Niue_2</strain>
        <tissue evidence="1">Leaf</tissue>
    </source>
</reference>
<dbReference type="EMBL" id="NMUH01001191">
    <property type="protein sequence ID" value="MQL89941.1"/>
    <property type="molecule type" value="Genomic_DNA"/>
</dbReference>
<comment type="caution">
    <text evidence="1">The sequence shown here is derived from an EMBL/GenBank/DDBJ whole genome shotgun (WGS) entry which is preliminary data.</text>
</comment>
<name>A0A843V1K8_COLES</name>
<gene>
    <name evidence="1" type="ORF">Taro_022508</name>
</gene>